<dbReference type="GO" id="GO:0005886">
    <property type="term" value="C:plasma membrane"/>
    <property type="evidence" value="ECO:0007669"/>
    <property type="project" value="UniProtKB-SubCell"/>
</dbReference>
<gene>
    <name evidence="7" type="ordered locus">SpiGrapes_0169</name>
</gene>
<reference evidence="7 8" key="1">
    <citation type="submission" date="2011-11" db="EMBL/GenBank/DDBJ databases">
        <title>Complete sequence of Spirochaeta sp. grapes.</title>
        <authorList>
            <consortium name="US DOE Joint Genome Institute"/>
            <person name="Lucas S."/>
            <person name="Han J."/>
            <person name="Lapidus A."/>
            <person name="Cheng J.-F."/>
            <person name="Goodwin L."/>
            <person name="Pitluck S."/>
            <person name="Peters L."/>
            <person name="Ovchinnikova G."/>
            <person name="Munk A.C."/>
            <person name="Detter J.C."/>
            <person name="Han C."/>
            <person name="Tapia R."/>
            <person name="Land M."/>
            <person name="Hauser L."/>
            <person name="Kyrpides N."/>
            <person name="Ivanova N."/>
            <person name="Pagani I."/>
            <person name="Ritalahtilisa K."/>
            <person name="Loeffler F."/>
            <person name="Woyke T."/>
        </authorList>
    </citation>
    <scope>NUCLEOTIDE SEQUENCE [LARGE SCALE GENOMIC DNA]</scope>
    <source>
        <strain evidence="8">ATCC BAA-1885 / DSM 22778 / Grapes</strain>
    </source>
</reference>
<dbReference type="PANTHER" id="PTHR47089">
    <property type="entry name" value="ABC TRANSPORTER, PERMEASE PROTEIN"/>
    <property type="match status" value="1"/>
</dbReference>
<dbReference type="EMBL" id="CP003155">
    <property type="protein sequence ID" value="AEV28033.1"/>
    <property type="molecule type" value="Genomic_DNA"/>
</dbReference>
<feature type="transmembrane region" description="Helical" evidence="6">
    <location>
        <begin position="91"/>
        <end position="107"/>
    </location>
</feature>
<dbReference type="RefSeq" id="WP_014268882.1">
    <property type="nucleotide sequence ID" value="NC_016633.1"/>
</dbReference>
<dbReference type="eggNOG" id="COG4603">
    <property type="taxonomic scope" value="Bacteria"/>
</dbReference>
<dbReference type="OrthoDB" id="350196at2"/>
<keyword evidence="2" id="KW-1003">Cell membrane</keyword>
<feature type="transmembrane region" description="Helical" evidence="6">
    <location>
        <begin position="242"/>
        <end position="267"/>
    </location>
</feature>
<keyword evidence="8" id="KW-1185">Reference proteome</keyword>
<evidence type="ECO:0000313" key="7">
    <source>
        <dbReference type="EMBL" id="AEV28033.1"/>
    </source>
</evidence>
<evidence type="ECO:0000256" key="2">
    <source>
        <dbReference type="ARBA" id="ARBA00022475"/>
    </source>
</evidence>
<feature type="transmembrane region" description="Helical" evidence="6">
    <location>
        <begin position="12"/>
        <end position="37"/>
    </location>
</feature>
<evidence type="ECO:0000256" key="1">
    <source>
        <dbReference type="ARBA" id="ARBA00004651"/>
    </source>
</evidence>
<sequence>METKLQKKILRYLEESLGMTLIIAISLSLAVVLSFYLSKTPGITLWYFFLGPVQNTYYLGNMINGAIPLVFGGLGVSLAMKGGTFNLGGEGQIYAGGFIATICAIYLEPLGIFGALLALLTGSLVAGLLSGLSGYFRMRWETSELITSFLLSNAVILVINYFVGGPFMDRSTNLITTEKIPVAFRLPAILQPSNLSAALYFAILAVLFVHIYLYKTKSGYALRMCGDNRVFAQYGGIETKRYAILPMFFSGVFYGLGGGIAIFGTYFSCIKEFSAGMGWNGLAVALIAKFKPSLILPAALFFSYVESGARSAMIYSDVTFELASVVQATVFFLVSSEVLQQLFIKKGGK</sequence>
<dbReference type="PANTHER" id="PTHR47089:SF1">
    <property type="entry name" value="GUANOSINE ABC TRANSPORTER PERMEASE PROTEIN NUPP"/>
    <property type="match status" value="1"/>
</dbReference>
<dbReference type="GO" id="GO:0022857">
    <property type="term" value="F:transmembrane transporter activity"/>
    <property type="evidence" value="ECO:0007669"/>
    <property type="project" value="InterPro"/>
</dbReference>
<feature type="transmembrane region" description="Helical" evidence="6">
    <location>
        <begin position="113"/>
        <end position="133"/>
    </location>
</feature>
<organism evidence="7 8">
    <name type="scientific">Sphaerochaeta pleomorpha (strain ATCC BAA-1885 / DSM 22778 / Grapes)</name>
    <dbReference type="NCBI Taxonomy" id="158190"/>
    <lineage>
        <taxon>Bacteria</taxon>
        <taxon>Pseudomonadati</taxon>
        <taxon>Spirochaetota</taxon>
        <taxon>Spirochaetia</taxon>
        <taxon>Spirochaetales</taxon>
        <taxon>Sphaerochaetaceae</taxon>
        <taxon>Sphaerochaeta</taxon>
    </lineage>
</organism>
<evidence type="ECO:0000256" key="5">
    <source>
        <dbReference type="ARBA" id="ARBA00023136"/>
    </source>
</evidence>
<keyword evidence="3 6" id="KW-0812">Transmembrane</keyword>
<keyword evidence="4 6" id="KW-1133">Transmembrane helix</keyword>
<feature type="transmembrane region" description="Helical" evidence="6">
    <location>
        <begin position="145"/>
        <end position="163"/>
    </location>
</feature>
<keyword evidence="5 6" id="KW-0472">Membrane</keyword>
<evidence type="ECO:0000313" key="8">
    <source>
        <dbReference type="Proteomes" id="UP000005632"/>
    </source>
</evidence>
<dbReference type="STRING" id="158190.SpiGrapes_0169"/>
<evidence type="ECO:0000256" key="4">
    <source>
        <dbReference type="ARBA" id="ARBA00022989"/>
    </source>
</evidence>
<evidence type="ECO:0000256" key="3">
    <source>
        <dbReference type="ARBA" id="ARBA00022692"/>
    </source>
</evidence>
<name>G8QTR8_SPHPG</name>
<protein>
    <submittedName>
        <fullName evidence="7">ABC-type uncharacterized transport system, permease component</fullName>
    </submittedName>
</protein>
<accession>G8QTR8</accession>
<evidence type="ECO:0000256" key="6">
    <source>
        <dbReference type="SAM" id="Phobius"/>
    </source>
</evidence>
<dbReference type="Pfam" id="PF02653">
    <property type="entry name" value="BPD_transp_2"/>
    <property type="match status" value="1"/>
</dbReference>
<dbReference type="AlphaFoldDB" id="G8QTR8"/>
<dbReference type="CDD" id="cd06580">
    <property type="entry name" value="TM_PBP1_transp_TpRbsC_like"/>
    <property type="match status" value="1"/>
</dbReference>
<dbReference type="KEGG" id="sgp:SpiGrapes_0169"/>
<feature type="transmembrane region" description="Helical" evidence="6">
    <location>
        <begin position="195"/>
        <end position="214"/>
    </location>
</feature>
<feature type="transmembrane region" description="Helical" evidence="6">
    <location>
        <begin position="57"/>
        <end position="79"/>
    </location>
</feature>
<dbReference type="Proteomes" id="UP000005632">
    <property type="component" value="Chromosome"/>
</dbReference>
<feature type="transmembrane region" description="Helical" evidence="6">
    <location>
        <begin position="279"/>
        <end position="302"/>
    </location>
</feature>
<comment type="subcellular location">
    <subcellularLocation>
        <location evidence="1">Cell membrane</location>
        <topology evidence="1">Multi-pass membrane protein</topology>
    </subcellularLocation>
</comment>
<dbReference type="HOGENOM" id="CLU_040769_0_3_12"/>
<dbReference type="InterPro" id="IPR001851">
    <property type="entry name" value="ABC_transp_permease"/>
</dbReference>
<proteinExistence type="predicted"/>